<proteinExistence type="predicted"/>
<keyword evidence="2" id="KW-1185">Reference proteome</keyword>
<organism evidence="1 2">
    <name type="scientific">Rhynchosporium agropyri</name>
    <dbReference type="NCBI Taxonomy" id="914238"/>
    <lineage>
        <taxon>Eukaryota</taxon>
        <taxon>Fungi</taxon>
        <taxon>Dikarya</taxon>
        <taxon>Ascomycota</taxon>
        <taxon>Pezizomycotina</taxon>
        <taxon>Leotiomycetes</taxon>
        <taxon>Helotiales</taxon>
        <taxon>Ploettnerulaceae</taxon>
        <taxon>Rhynchosporium</taxon>
    </lineage>
</organism>
<sequence>MVRNSEWYHTSTCRESLRALLDGLARLA</sequence>
<evidence type="ECO:0000313" key="2">
    <source>
        <dbReference type="Proteomes" id="UP000178912"/>
    </source>
</evidence>
<dbReference type="AlphaFoldDB" id="A0A1E1L9N7"/>
<name>A0A1E1L9N7_9HELO</name>
<evidence type="ECO:0000313" key="1">
    <source>
        <dbReference type="EMBL" id="CZT07278.1"/>
    </source>
</evidence>
<gene>
    <name evidence="1" type="ORF">RAG0_12796</name>
</gene>
<reference evidence="2" key="1">
    <citation type="submission" date="2016-03" db="EMBL/GenBank/DDBJ databases">
        <authorList>
            <person name="Guldener U."/>
        </authorList>
    </citation>
    <scope>NUCLEOTIDE SEQUENCE [LARGE SCALE GENOMIC DNA]</scope>
    <source>
        <strain evidence="2">04CH-RAC-A.6.1</strain>
    </source>
</reference>
<protein>
    <submittedName>
        <fullName evidence="1">Uncharacterized protein</fullName>
    </submittedName>
</protein>
<dbReference type="Proteomes" id="UP000178912">
    <property type="component" value="Unassembled WGS sequence"/>
</dbReference>
<accession>A0A1E1L9N7</accession>
<dbReference type="EMBL" id="FJUX01000094">
    <property type="protein sequence ID" value="CZT07278.1"/>
    <property type="molecule type" value="Genomic_DNA"/>
</dbReference>